<proteinExistence type="predicted"/>
<protein>
    <submittedName>
        <fullName evidence="1">Uncharacterized protein</fullName>
    </submittedName>
</protein>
<dbReference type="RefSeq" id="WP_044403220.1">
    <property type="nucleotide sequence ID" value="NZ_JXYQ01000125.1"/>
</dbReference>
<organism evidence="1 2">
    <name type="scientific">Acidovorax temperans</name>
    <dbReference type="NCBI Taxonomy" id="80878"/>
    <lineage>
        <taxon>Bacteria</taxon>
        <taxon>Pseudomonadati</taxon>
        <taxon>Pseudomonadota</taxon>
        <taxon>Betaproteobacteria</taxon>
        <taxon>Burkholderiales</taxon>
        <taxon>Comamonadaceae</taxon>
        <taxon>Acidovorax</taxon>
    </lineage>
</organism>
<comment type="caution">
    <text evidence="1">The sequence shown here is derived from an EMBL/GenBank/DDBJ whole genome shotgun (WGS) entry which is preliminary data.</text>
</comment>
<evidence type="ECO:0000313" key="2">
    <source>
        <dbReference type="Proteomes" id="UP000032566"/>
    </source>
</evidence>
<reference evidence="1 2" key="1">
    <citation type="submission" date="2014-12" db="EMBL/GenBank/DDBJ databases">
        <title>Isolation of bacteria from lake water.</title>
        <authorList>
            <person name="Sheng K.-Y."/>
            <person name="Chin P.-S."/>
            <person name="Chan K.-G."/>
            <person name="Tan G.S."/>
        </authorList>
    </citation>
    <scope>NUCLEOTIDE SEQUENCE [LARGE SCALE GENOMIC DNA]</scope>
    <source>
        <strain evidence="1 2">KY4</strain>
    </source>
</reference>
<keyword evidence="2" id="KW-1185">Reference proteome</keyword>
<dbReference type="Proteomes" id="UP000032566">
    <property type="component" value="Unassembled WGS sequence"/>
</dbReference>
<feature type="non-terminal residue" evidence="1">
    <location>
        <position position="1"/>
    </location>
</feature>
<gene>
    <name evidence="1" type="ORF">RP29_20175</name>
</gene>
<name>A0A0D7K484_9BURK</name>
<dbReference type="EMBL" id="JXYQ01000125">
    <property type="protein sequence ID" value="KJA08772.1"/>
    <property type="molecule type" value="Genomic_DNA"/>
</dbReference>
<dbReference type="PATRIC" id="fig|80878.5.peg.406"/>
<accession>A0A0D7K484</accession>
<dbReference type="AlphaFoldDB" id="A0A0D7K484"/>
<evidence type="ECO:0000313" key="1">
    <source>
        <dbReference type="EMBL" id="KJA08772.1"/>
    </source>
</evidence>
<sequence>GGDRSAPAVATREQYSDFCDQLQTVEDVARDLANLGAGLYLLIGLLEDGARVNVDPLVGRALRGLLQPICTDLERHAAELHAASTRTPATH</sequence>